<dbReference type="EMBL" id="CM023477">
    <property type="protein sequence ID" value="KAH7938027.1"/>
    <property type="molecule type" value="Genomic_DNA"/>
</dbReference>
<accession>A0ACB8CAT4</accession>
<protein>
    <submittedName>
        <fullName evidence="1">Uncharacterized protein</fullName>
    </submittedName>
</protein>
<proteinExistence type="predicted"/>
<dbReference type="Proteomes" id="UP000821865">
    <property type="component" value="Chromosome 8"/>
</dbReference>
<evidence type="ECO:0000313" key="1">
    <source>
        <dbReference type="EMBL" id="KAH7938027.1"/>
    </source>
</evidence>
<sequence>MDEFSCHGGLIVDEMKLSEHLSVNSEGHIDGFVNYGPKFDFITSDGATWNRKMWSLMGIKASLTETKCSTLHPVDPTGKLHFLSDFPHLIKCLRNGLLRSDYETPDGRVSLHFVRKAMALDGCSVTLQAMHGITGSHTNPNNFERMRVSIIHNLVQVMTSRFQLKLCAQTQHLLTSCGRFKSFCHRGKST</sequence>
<organism evidence="1 2">
    <name type="scientific">Dermacentor silvarum</name>
    <name type="common">Tick</name>
    <dbReference type="NCBI Taxonomy" id="543639"/>
    <lineage>
        <taxon>Eukaryota</taxon>
        <taxon>Metazoa</taxon>
        <taxon>Ecdysozoa</taxon>
        <taxon>Arthropoda</taxon>
        <taxon>Chelicerata</taxon>
        <taxon>Arachnida</taxon>
        <taxon>Acari</taxon>
        <taxon>Parasitiformes</taxon>
        <taxon>Ixodida</taxon>
        <taxon>Ixodoidea</taxon>
        <taxon>Ixodidae</taxon>
        <taxon>Rhipicephalinae</taxon>
        <taxon>Dermacentor</taxon>
    </lineage>
</organism>
<keyword evidence="2" id="KW-1185">Reference proteome</keyword>
<gene>
    <name evidence="1" type="ORF">HPB49_019372</name>
</gene>
<reference evidence="1" key="1">
    <citation type="submission" date="2020-05" db="EMBL/GenBank/DDBJ databases">
        <title>Large-scale comparative analyses of tick genomes elucidate their genetic diversity and vector capacities.</title>
        <authorList>
            <person name="Jia N."/>
            <person name="Wang J."/>
            <person name="Shi W."/>
            <person name="Du L."/>
            <person name="Sun Y."/>
            <person name="Zhan W."/>
            <person name="Jiang J."/>
            <person name="Wang Q."/>
            <person name="Zhang B."/>
            <person name="Ji P."/>
            <person name="Sakyi L.B."/>
            <person name="Cui X."/>
            <person name="Yuan T."/>
            <person name="Jiang B."/>
            <person name="Yang W."/>
            <person name="Lam T.T.-Y."/>
            <person name="Chang Q."/>
            <person name="Ding S."/>
            <person name="Wang X."/>
            <person name="Zhu J."/>
            <person name="Ruan X."/>
            <person name="Zhao L."/>
            <person name="Wei J."/>
            <person name="Que T."/>
            <person name="Du C."/>
            <person name="Cheng J."/>
            <person name="Dai P."/>
            <person name="Han X."/>
            <person name="Huang E."/>
            <person name="Gao Y."/>
            <person name="Liu J."/>
            <person name="Shao H."/>
            <person name="Ye R."/>
            <person name="Li L."/>
            <person name="Wei W."/>
            <person name="Wang X."/>
            <person name="Wang C."/>
            <person name="Yang T."/>
            <person name="Huo Q."/>
            <person name="Li W."/>
            <person name="Guo W."/>
            <person name="Chen H."/>
            <person name="Zhou L."/>
            <person name="Ni X."/>
            <person name="Tian J."/>
            <person name="Zhou Y."/>
            <person name="Sheng Y."/>
            <person name="Liu T."/>
            <person name="Pan Y."/>
            <person name="Xia L."/>
            <person name="Li J."/>
            <person name="Zhao F."/>
            <person name="Cao W."/>
        </authorList>
    </citation>
    <scope>NUCLEOTIDE SEQUENCE</scope>
    <source>
        <strain evidence="1">Dsil-2018</strain>
    </source>
</reference>
<evidence type="ECO:0000313" key="2">
    <source>
        <dbReference type="Proteomes" id="UP000821865"/>
    </source>
</evidence>
<name>A0ACB8CAT4_DERSI</name>
<comment type="caution">
    <text evidence="1">The sequence shown here is derived from an EMBL/GenBank/DDBJ whole genome shotgun (WGS) entry which is preliminary data.</text>
</comment>